<dbReference type="RefSeq" id="WP_189467039.1">
    <property type="nucleotide sequence ID" value="NZ_BMXS01000004.1"/>
</dbReference>
<dbReference type="EMBL" id="BMXS01000004">
    <property type="protein sequence ID" value="GGX85810.1"/>
    <property type="molecule type" value="Genomic_DNA"/>
</dbReference>
<evidence type="ECO:0000259" key="3">
    <source>
        <dbReference type="Pfam" id="PF13458"/>
    </source>
</evidence>
<comment type="caution">
    <text evidence="4">The sequence shown here is derived from an EMBL/GenBank/DDBJ whole genome shotgun (WGS) entry which is preliminary data.</text>
</comment>
<dbReference type="InterPro" id="IPR022478">
    <property type="entry name" value="ABC_transptr_sub-bd_PQQ"/>
</dbReference>
<dbReference type="InterPro" id="IPR028081">
    <property type="entry name" value="Leu-bd"/>
</dbReference>
<dbReference type="Proteomes" id="UP000653056">
    <property type="component" value="Unassembled WGS sequence"/>
</dbReference>
<reference evidence="5" key="1">
    <citation type="journal article" date="2019" name="Int. J. Syst. Evol. Microbiol.">
        <title>The Global Catalogue of Microorganisms (GCM) 10K type strain sequencing project: providing services to taxonomists for standard genome sequencing and annotation.</title>
        <authorList>
            <consortium name="The Broad Institute Genomics Platform"/>
            <consortium name="The Broad Institute Genome Sequencing Center for Infectious Disease"/>
            <person name="Wu L."/>
            <person name="Ma J."/>
        </authorList>
    </citation>
    <scope>NUCLEOTIDE SEQUENCE [LARGE SCALE GENOMIC DNA]</scope>
    <source>
        <strain evidence="5">KCTC 22228</strain>
    </source>
</reference>
<dbReference type="PANTHER" id="PTHR30483">
    <property type="entry name" value="LEUCINE-SPECIFIC-BINDING PROTEIN"/>
    <property type="match status" value="1"/>
</dbReference>
<evidence type="ECO:0000256" key="1">
    <source>
        <dbReference type="ARBA" id="ARBA00010062"/>
    </source>
</evidence>
<evidence type="ECO:0000256" key="2">
    <source>
        <dbReference type="ARBA" id="ARBA00022729"/>
    </source>
</evidence>
<dbReference type="NCBIfam" id="TIGR03863">
    <property type="entry name" value="PQQ_ABC_bind"/>
    <property type="match status" value="1"/>
</dbReference>
<dbReference type="Pfam" id="PF13458">
    <property type="entry name" value="Peripla_BP_6"/>
    <property type="match status" value="1"/>
</dbReference>
<proteinExistence type="inferred from homology"/>
<sequence>MRIESKSLMATLFAWWLSAPLTAMGMDIRIGYIQWVPDQGPVLSNVIPEPEDAGLRGAELAIEDNNTTGSFLDHHYILETQMAQSESQAQEALERMLDENISLFVLRVPASTLNAMADETEGKALIFNAGAKEDELRLRECRPHVMHTQPSYAMLTDGLAQWLNLRRWKNVFMITGPTDSDRAWAKAFRRSATRFGVNIVVEKPWTFDSDLRRTASRELPLFTQAKDYDAVVVADVRGDFGEYVPFNTWLPRPVVGTQGMSPVAWHRVVESWGAVQLQNRFRELAGRDMNGEDYAAWAGIRSVGTAVTQINDADIERIRDFLFSDDFQLAAFKGRKLSYRPWSGQLRQPIPLVHPRGLTFTAPVEGFLHPVTDLDSLGFDEAESDCRINP</sequence>
<organism evidence="4 5">
    <name type="scientific">Litchfieldella qijiaojingensis</name>
    <dbReference type="NCBI Taxonomy" id="980347"/>
    <lineage>
        <taxon>Bacteria</taxon>
        <taxon>Pseudomonadati</taxon>
        <taxon>Pseudomonadota</taxon>
        <taxon>Gammaproteobacteria</taxon>
        <taxon>Oceanospirillales</taxon>
        <taxon>Halomonadaceae</taxon>
        <taxon>Litchfieldella</taxon>
    </lineage>
</organism>
<keyword evidence="5" id="KW-1185">Reference proteome</keyword>
<dbReference type="InterPro" id="IPR051010">
    <property type="entry name" value="BCAA_transport"/>
</dbReference>
<gene>
    <name evidence="4" type="ORF">GCM10007160_11240</name>
</gene>
<evidence type="ECO:0000313" key="4">
    <source>
        <dbReference type="EMBL" id="GGX85810.1"/>
    </source>
</evidence>
<feature type="domain" description="Leucine-binding protein" evidence="3">
    <location>
        <begin position="52"/>
        <end position="206"/>
    </location>
</feature>
<keyword evidence="2" id="KW-0732">Signal</keyword>
<dbReference type="InterPro" id="IPR028082">
    <property type="entry name" value="Peripla_BP_I"/>
</dbReference>
<protein>
    <submittedName>
        <fullName evidence="4">Branched-chain amino acid ABC transporter substrate-binding protein</fullName>
    </submittedName>
</protein>
<dbReference type="Gene3D" id="3.40.50.2300">
    <property type="match status" value="2"/>
</dbReference>
<name>A0ABQ2YLC6_9GAMM</name>
<evidence type="ECO:0000313" key="5">
    <source>
        <dbReference type="Proteomes" id="UP000653056"/>
    </source>
</evidence>
<comment type="similarity">
    <text evidence="1">Belongs to the leucine-binding protein family.</text>
</comment>
<dbReference type="PANTHER" id="PTHR30483:SF6">
    <property type="entry name" value="PERIPLASMIC BINDING PROTEIN OF ABC TRANSPORTER FOR NATURAL AMINO ACIDS"/>
    <property type="match status" value="1"/>
</dbReference>
<accession>A0ABQ2YLC6</accession>
<dbReference type="CDD" id="cd06268">
    <property type="entry name" value="PBP1_ABC_transporter_LIVBP-like"/>
    <property type="match status" value="1"/>
</dbReference>
<dbReference type="SUPFAM" id="SSF53822">
    <property type="entry name" value="Periplasmic binding protein-like I"/>
    <property type="match status" value="1"/>
</dbReference>